<dbReference type="EMBL" id="KZ502052">
    <property type="protein sequence ID" value="PKU84534.1"/>
    <property type="molecule type" value="Genomic_DNA"/>
</dbReference>
<feature type="compositionally biased region" description="Polar residues" evidence="1">
    <location>
        <begin position="37"/>
        <end position="49"/>
    </location>
</feature>
<protein>
    <submittedName>
        <fullName evidence="2">Uncharacterized protein</fullName>
    </submittedName>
</protein>
<organism evidence="2 3">
    <name type="scientific">Dendrobium catenatum</name>
    <dbReference type="NCBI Taxonomy" id="906689"/>
    <lineage>
        <taxon>Eukaryota</taxon>
        <taxon>Viridiplantae</taxon>
        <taxon>Streptophyta</taxon>
        <taxon>Embryophyta</taxon>
        <taxon>Tracheophyta</taxon>
        <taxon>Spermatophyta</taxon>
        <taxon>Magnoliopsida</taxon>
        <taxon>Liliopsida</taxon>
        <taxon>Asparagales</taxon>
        <taxon>Orchidaceae</taxon>
        <taxon>Epidendroideae</taxon>
        <taxon>Malaxideae</taxon>
        <taxon>Dendrobiinae</taxon>
        <taxon>Dendrobium</taxon>
    </lineage>
</organism>
<reference evidence="2 3" key="2">
    <citation type="journal article" date="2017" name="Nature">
        <title>The Apostasia genome and the evolution of orchids.</title>
        <authorList>
            <person name="Zhang G.Q."/>
            <person name="Liu K.W."/>
            <person name="Li Z."/>
            <person name="Lohaus R."/>
            <person name="Hsiao Y.Y."/>
            <person name="Niu S.C."/>
            <person name="Wang J.Y."/>
            <person name="Lin Y.C."/>
            <person name="Xu Q."/>
            <person name="Chen L.J."/>
            <person name="Yoshida K."/>
            <person name="Fujiwara S."/>
            <person name="Wang Z.W."/>
            <person name="Zhang Y.Q."/>
            <person name="Mitsuda N."/>
            <person name="Wang M."/>
            <person name="Liu G.H."/>
            <person name="Pecoraro L."/>
            <person name="Huang H.X."/>
            <person name="Xiao X.J."/>
            <person name="Lin M."/>
            <person name="Wu X.Y."/>
            <person name="Wu W.L."/>
            <person name="Chen Y.Y."/>
            <person name="Chang S.B."/>
            <person name="Sakamoto S."/>
            <person name="Ohme-Takagi M."/>
            <person name="Yagi M."/>
            <person name="Zeng S.J."/>
            <person name="Shen C.Y."/>
            <person name="Yeh C.M."/>
            <person name="Luo Y.B."/>
            <person name="Tsai W.C."/>
            <person name="Van de Peer Y."/>
            <person name="Liu Z.J."/>
        </authorList>
    </citation>
    <scope>NUCLEOTIDE SEQUENCE [LARGE SCALE GENOMIC DNA]</scope>
    <source>
        <tissue evidence="2">The whole plant</tissue>
    </source>
</reference>
<evidence type="ECO:0000256" key="1">
    <source>
        <dbReference type="SAM" id="MobiDB-lite"/>
    </source>
</evidence>
<dbReference type="AlphaFoldDB" id="A0A2I0X9G4"/>
<evidence type="ECO:0000313" key="3">
    <source>
        <dbReference type="Proteomes" id="UP000233837"/>
    </source>
</evidence>
<name>A0A2I0X9G4_9ASPA</name>
<reference evidence="2 3" key="1">
    <citation type="journal article" date="2016" name="Sci. Rep.">
        <title>The Dendrobium catenatum Lindl. genome sequence provides insights into polysaccharide synthase, floral development and adaptive evolution.</title>
        <authorList>
            <person name="Zhang G.Q."/>
            <person name="Xu Q."/>
            <person name="Bian C."/>
            <person name="Tsai W.C."/>
            <person name="Yeh C.M."/>
            <person name="Liu K.W."/>
            <person name="Yoshida K."/>
            <person name="Zhang L.S."/>
            <person name="Chang S.B."/>
            <person name="Chen F."/>
            <person name="Shi Y."/>
            <person name="Su Y.Y."/>
            <person name="Zhang Y.Q."/>
            <person name="Chen L.J."/>
            <person name="Yin Y."/>
            <person name="Lin M."/>
            <person name="Huang H."/>
            <person name="Deng H."/>
            <person name="Wang Z.W."/>
            <person name="Zhu S.L."/>
            <person name="Zhao X."/>
            <person name="Deng C."/>
            <person name="Niu S.C."/>
            <person name="Huang J."/>
            <person name="Wang M."/>
            <person name="Liu G.H."/>
            <person name="Yang H.J."/>
            <person name="Xiao X.J."/>
            <person name="Hsiao Y.Y."/>
            <person name="Wu W.L."/>
            <person name="Chen Y.Y."/>
            <person name="Mitsuda N."/>
            <person name="Ohme-Takagi M."/>
            <person name="Luo Y.B."/>
            <person name="Van de Peer Y."/>
            <person name="Liu Z.J."/>
        </authorList>
    </citation>
    <scope>NUCLEOTIDE SEQUENCE [LARGE SCALE GENOMIC DNA]</scope>
    <source>
        <tissue evidence="2">The whole plant</tissue>
    </source>
</reference>
<accession>A0A2I0X9G4</accession>
<dbReference type="Proteomes" id="UP000233837">
    <property type="component" value="Unassembled WGS sequence"/>
</dbReference>
<feature type="compositionally biased region" description="Basic and acidic residues" evidence="1">
    <location>
        <begin position="1"/>
        <end position="22"/>
    </location>
</feature>
<sequence>MNDLRSSKEDSRIAKNETKEPDPSLPSCPARGPQARNGRSGNPGLTVSSPGIARLPSSVMLPESHERAPDATSETASLFRRATRIARASCT</sequence>
<gene>
    <name evidence="2" type="ORF">MA16_Dca003047</name>
</gene>
<feature type="region of interest" description="Disordered" evidence="1">
    <location>
        <begin position="1"/>
        <end position="52"/>
    </location>
</feature>
<keyword evidence="3" id="KW-1185">Reference proteome</keyword>
<proteinExistence type="predicted"/>
<evidence type="ECO:0000313" key="2">
    <source>
        <dbReference type="EMBL" id="PKU84534.1"/>
    </source>
</evidence>